<reference evidence="4" key="1">
    <citation type="journal article" date="2019" name="Int. J. Syst. Evol. Microbiol.">
        <title>The Global Catalogue of Microorganisms (GCM) 10K type strain sequencing project: providing services to taxonomists for standard genome sequencing and annotation.</title>
        <authorList>
            <consortium name="The Broad Institute Genomics Platform"/>
            <consortium name="The Broad Institute Genome Sequencing Center for Infectious Disease"/>
            <person name="Wu L."/>
            <person name="Ma J."/>
        </authorList>
    </citation>
    <scope>NUCLEOTIDE SEQUENCE [LARGE SCALE GENOMIC DNA]</scope>
    <source>
        <strain evidence="4">JCM 4738</strain>
    </source>
</reference>
<dbReference type="EMBL" id="BMVP01000020">
    <property type="protein sequence ID" value="GHB81731.1"/>
    <property type="molecule type" value="Genomic_DNA"/>
</dbReference>
<sequence>MSTAESAPATEPRGGEEPDAGAELARRVFTGQERWGWEFVQPSAPPAHRDAQHPPVYSEPSGDEVRAMEERAMTARKNRGTGCLLLLAGIVAYAAGGPSAVVVVVVLLIVLMAATSPAARLRAARRRLEAARTSAQRDYEQRRRAWQSRIDAHHAEHLRHNDTLDTWFPLSLVSGPSRIDVFGGTGNGWASLLATVGGPLLGGGAPLVVLDLTQQAVALELAGLAARRDIAVAHVPMPGALLDADLSAEFTPEELAETMAEALGTMRPPGADVDLHTIDVDLVRTVAELLEGPVTFARLAAGLRVLLRVYDPAPGAPGPLGPTEVESITRAVDLLGQGERVQNELRYVRAQTELLTPRGQEAAVPGGGRAADWWRPGGLTIVTTEDSVRRRKDLTDRFVFFRLVHALRTRAVAHGSGTLVVAGADHLGRDALESMAREARAAGVRLVFLLEHLREGTVQVAGGSDSATVFMRMGNGEEAKAAAQFIGQEHKFLVNQLTRQVGETLTEGRGSSYGGQRGVSDTDGSNRGGGTSGSSWGSSRSFSTSLSRSWQDSTNTSTARSTTTGENLSRVYEFAVEPTQLQAFPATGLVLVETGPAGRRVVFGDCNPGINFLPRLSTLPRASLT</sequence>
<protein>
    <submittedName>
        <fullName evidence="3">Uncharacterized protein</fullName>
    </submittedName>
</protein>
<keyword evidence="2" id="KW-1133">Transmembrane helix</keyword>
<name>A0ABQ3F449_9ACTN</name>
<feature type="region of interest" description="Disordered" evidence="1">
    <location>
        <begin position="42"/>
        <end position="63"/>
    </location>
</feature>
<evidence type="ECO:0000313" key="3">
    <source>
        <dbReference type="EMBL" id="GHB81731.1"/>
    </source>
</evidence>
<keyword evidence="2" id="KW-0472">Membrane</keyword>
<evidence type="ECO:0000256" key="2">
    <source>
        <dbReference type="SAM" id="Phobius"/>
    </source>
</evidence>
<dbReference type="RefSeq" id="WP_190187449.1">
    <property type="nucleotide sequence ID" value="NZ_BMVP01000020.1"/>
</dbReference>
<feature type="region of interest" description="Disordered" evidence="1">
    <location>
        <begin position="505"/>
        <end position="541"/>
    </location>
</feature>
<evidence type="ECO:0000256" key="1">
    <source>
        <dbReference type="SAM" id="MobiDB-lite"/>
    </source>
</evidence>
<feature type="transmembrane region" description="Helical" evidence="2">
    <location>
        <begin position="78"/>
        <end position="95"/>
    </location>
</feature>
<accession>A0ABQ3F449</accession>
<keyword evidence="4" id="KW-1185">Reference proteome</keyword>
<feature type="compositionally biased region" description="Low complexity" evidence="1">
    <location>
        <begin position="546"/>
        <end position="564"/>
    </location>
</feature>
<evidence type="ECO:0000313" key="4">
    <source>
        <dbReference type="Proteomes" id="UP000642673"/>
    </source>
</evidence>
<dbReference type="Proteomes" id="UP000642673">
    <property type="component" value="Unassembled WGS sequence"/>
</dbReference>
<proteinExistence type="predicted"/>
<organism evidence="3 4">
    <name type="scientific">Streptomyces cirratus</name>
    <dbReference type="NCBI Taxonomy" id="68187"/>
    <lineage>
        <taxon>Bacteria</taxon>
        <taxon>Bacillati</taxon>
        <taxon>Actinomycetota</taxon>
        <taxon>Actinomycetes</taxon>
        <taxon>Kitasatosporales</taxon>
        <taxon>Streptomycetaceae</taxon>
        <taxon>Streptomyces</taxon>
    </lineage>
</organism>
<comment type="caution">
    <text evidence="3">The sequence shown here is derived from an EMBL/GenBank/DDBJ whole genome shotgun (WGS) entry which is preliminary data.</text>
</comment>
<gene>
    <name evidence="3" type="ORF">GCM10010347_60720</name>
</gene>
<feature type="region of interest" description="Disordered" evidence="1">
    <location>
        <begin position="1"/>
        <end position="24"/>
    </location>
</feature>
<keyword evidence="2" id="KW-0812">Transmembrane</keyword>
<feature type="region of interest" description="Disordered" evidence="1">
    <location>
        <begin position="546"/>
        <end position="565"/>
    </location>
</feature>